<protein>
    <submittedName>
        <fullName evidence="2">Peptidase inhibitor I78 family protein</fullName>
    </submittedName>
</protein>
<keyword evidence="1" id="KW-0732">Signal</keyword>
<dbReference type="EMBL" id="FXXQ01000007">
    <property type="protein sequence ID" value="SMX24149.1"/>
    <property type="molecule type" value="Genomic_DNA"/>
</dbReference>
<feature type="signal peptide" evidence="1">
    <location>
        <begin position="1"/>
        <end position="20"/>
    </location>
</feature>
<reference evidence="2 3" key="1">
    <citation type="submission" date="2017-05" db="EMBL/GenBank/DDBJ databases">
        <authorList>
            <person name="Song R."/>
            <person name="Chenine A.L."/>
            <person name="Ruprecht R.M."/>
        </authorList>
    </citation>
    <scope>NUCLEOTIDE SEQUENCE [LARGE SCALE GENOMIC DNA]</scope>
    <source>
        <strain evidence="2 3">CECT 8489</strain>
    </source>
</reference>
<evidence type="ECO:0000256" key="1">
    <source>
        <dbReference type="SAM" id="SignalP"/>
    </source>
</evidence>
<dbReference type="Gene3D" id="3.30.10.10">
    <property type="entry name" value="Trypsin Inhibitor V, subunit A"/>
    <property type="match status" value="1"/>
</dbReference>
<name>A0A238J0A7_9RHOB</name>
<feature type="chain" id="PRO_5012263402" evidence="1">
    <location>
        <begin position="21"/>
        <end position="105"/>
    </location>
</feature>
<accession>A0A238J0A7</accession>
<evidence type="ECO:0000313" key="3">
    <source>
        <dbReference type="Proteomes" id="UP000201838"/>
    </source>
</evidence>
<dbReference type="Proteomes" id="UP000201838">
    <property type="component" value="Unassembled WGS sequence"/>
</dbReference>
<keyword evidence="3" id="KW-1185">Reference proteome</keyword>
<proteinExistence type="predicted"/>
<dbReference type="AlphaFoldDB" id="A0A238J0A7"/>
<evidence type="ECO:0000313" key="2">
    <source>
        <dbReference type="EMBL" id="SMX24149.1"/>
    </source>
</evidence>
<gene>
    <name evidence="2" type="ORF">BOA8489_02272</name>
</gene>
<sequence length="105" mass="11336">MMYRLGALLACLAACGPLPAEDEPAIVTEPVEVEVEAEEAPPVLEQCDAADYRPLIGTPRAEAAMSPGERLRVFSVNAIITQEYLPQRTNVVFGDDGLITRVYCG</sequence>
<organism evidence="2 3">
    <name type="scientific">Boseongicola aestuarii</name>
    <dbReference type="NCBI Taxonomy" id="1470561"/>
    <lineage>
        <taxon>Bacteria</taxon>
        <taxon>Pseudomonadati</taxon>
        <taxon>Pseudomonadota</taxon>
        <taxon>Alphaproteobacteria</taxon>
        <taxon>Rhodobacterales</taxon>
        <taxon>Paracoccaceae</taxon>
        <taxon>Boseongicola</taxon>
    </lineage>
</organism>